<dbReference type="Gramene" id="A03p69680.2_BraZ1">
    <property type="protein sequence ID" value="A03p69680.2_BraZ1.CDS.1"/>
    <property type="gene ID" value="A03g69680.2_BraZ1"/>
</dbReference>
<proteinExistence type="predicted"/>
<dbReference type="Proteomes" id="UP000694005">
    <property type="component" value="Chromosome A03"/>
</dbReference>
<feature type="non-terminal residue" evidence="1">
    <location>
        <position position="1"/>
    </location>
</feature>
<dbReference type="AlphaFoldDB" id="A0A8D9LT64"/>
<organism evidence="1 2">
    <name type="scientific">Brassica campestris</name>
    <name type="common">Field mustard</name>
    <dbReference type="NCBI Taxonomy" id="3711"/>
    <lineage>
        <taxon>Eukaryota</taxon>
        <taxon>Viridiplantae</taxon>
        <taxon>Streptophyta</taxon>
        <taxon>Embryophyta</taxon>
        <taxon>Tracheophyta</taxon>
        <taxon>Spermatophyta</taxon>
        <taxon>Magnoliopsida</taxon>
        <taxon>eudicotyledons</taxon>
        <taxon>Gunneridae</taxon>
        <taxon>Pentapetalae</taxon>
        <taxon>rosids</taxon>
        <taxon>malvids</taxon>
        <taxon>Brassicales</taxon>
        <taxon>Brassicaceae</taxon>
        <taxon>Brassiceae</taxon>
        <taxon>Brassica</taxon>
    </lineage>
</organism>
<evidence type="ECO:0000313" key="2">
    <source>
        <dbReference type="Proteomes" id="UP000694005"/>
    </source>
</evidence>
<gene>
    <name evidence="1" type="ORF">BRAPAZ1V2_A03P69680.2</name>
</gene>
<dbReference type="EMBL" id="LS974619">
    <property type="protein sequence ID" value="CAG7885625.1"/>
    <property type="molecule type" value="Genomic_DNA"/>
</dbReference>
<reference evidence="1 2" key="1">
    <citation type="submission" date="2021-07" db="EMBL/GenBank/DDBJ databases">
        <authorList>
            <consortium name="Genoscope - CEA"/>
            <person name="William W."/>
        </authorList>
    </citation>
    <scope>NUCLEOTIDE SEQUENCE [LARGE SCALE GENOMIC DNA]</scope>
</reference>
<protein>
    <submittedName>
        <fullName evidence="1">Uncharacterized protein</fullName>
    </submittedName>
</protein>
<sequence length="45" mass="5452">FIIKFVPCVSPSDSSKDQRLQFLFLFHFVCFKRKSLMKNVEKRKK</sequence>
<accession>A0A8D9LT64</accession>
<name>A0A8D9LT64_BRACM</name>
<evidence type="ECO:0000313" key="1">
    <source>
        <dbReference type="EMBL" id="CAG7885625.1"/>
    </source>
</evidence>